<proteinExistence type="predicted"/>
<sequence length="63" mass="6338">MPDISTVFHGAVYGETENGSVILDARTGKDKASGAGDAPSAVNEYAGLFGTSLGTIEAHRAVG</sequence>
<dbReference type="AlphaFoldDB" id="A0A9X1TQN0"/>
<accession>A0A9X1TQN0</accession>
<name>A0A9X1TQN0_STRM4</name>
<protein>
    <submittedName>
        <fullName evidence="1">Uncharacterized protein</fullName>
    </submittedName>
</protein>
<dbReference type="Proteomes" id="UP001139384">
    <property type="component" value="Unassembled WGS sequence"/>
</dbReference>
<gene>
    <name evidence="1" type="ORF">L0P92_36455</name>
</gene>
<evidence type="ECO:0000313" key="1">
    <source>
        <dbReference type="EMBL" id="MCF1599004.1"/>
    </source>
</evidence>
<evidence type="ECO:0000313" key="2">
    <source>
        <dbReference type="Proteomes" id="UP001139384"/>
    </source>
</evidence>
<dbReference type="RefSeq" id="WP_234767348.1">
    <property type="nucleotide sequence ID" value="NZ_JAKEIP010000261.1"/>
</dbReference>
<keyword evidence="2" id="KW-1185">Reference proteome</keyword>
<organism evidence="1 2">
    <name type="scientific">Streptomyces muensis</name>
    <dbReference type="NCBI Taxonomy" id="1077944"/>
    <lineage>
        <taxon>Bacteria</taxon>
        <taxon>Bacillati</taxon>
        <taxon>Actinomycetota</taxon>
        <taxon>Actinomycetes</taxon>
        <taxon>Kitasatosporales</taxon>
        <taxon>Streptomycetaceae</taxon>
        <taxon>Streptomyces</taxon>
    </lineage>
</organism>
<comment type="caution">
    <text evidence="1">The sequence shown here is derived from an EMBL/GenBank/DDBJ whole genome shotgun (WGS) entry which is preliminary data.</text>
</comment>
<dbReference type="EMBL" id="JAKEIP010000261">
    <property type="protein sequence ID" value="MCF1599004.1"/>
    <property type="molecule type" value="Genomic_DNA"/>
</dbReference>
<reference evidence="1" key="1">
    <citation type="submission" date="2022-01" db="EMBL/GenBank/DDBJ databases">
        <title>Draft Genome Sequences of Seven Type Strains of the Genus Streptomyces.</title>
        <authorList>
            <person name="Aziz S."/>
            <person name="Coretto E."/>
            <person name="Chronakova A."/>
            <person name="Sproer C."/>
            <person name="Huber K."/>
            <person name="Nouioui I."/>
            <person name="Gross H."/>
        </authorList>
    </citation>
    <scope>NUCLEOTIDE SEQUENCE</scope>
    <source>
        <strain evidence="1">DSM 103493</strain>
    </source>
</reference>